<dbReference type="GO" id="GO:0051537">
    <property type="term" value="F:2 iron, 2 sulfur cluster binding"/>
    <property type="evidence" value="ECO:0007669"/>
    <property type="project" value="UniProtKB-KW"/>
</dbReference>
<dbReference type="SUPFAM" id="SSF51905">
    <property type="entry name" value="FAD/NAD(P)-binding domain"/>
    <property type="match status" value="1"/>
</dbReference>
<dbReference type="PANTHER" id="PTHR13847">
    <property type="entry name" value="SARCOSINE DEHYDROGENASE-RELATED"/>
    <property type="match status" value="1"/>
</dbReference>
<dbReference type="GO" id="GO:0016020">
    <property type="term" value="C:membrane"/>
    <property type="evidence" value="ECO:0007669"/>
    <property type="project" value="InterPro"/>
</dbReference>
<name>A0A9J6R9H1_9BACI</name>
<keyword evidence="4" id="KW-0411">Iron-sulfur</keyword>
<proteinExistence type="predicted"/>
<dbReference type="PROSITE" id="PS51296">
    <property type="entry name" value="RIESKE"/>
    <property type="match status" value="1"/>
</dbReference>
<dbReference type="Gene3D" id="2.102.10.10">
    <property type="entry name" value="Rieske [2Fe-2S] iron-sulphur domain"/>
    <property type="match status" value="1"/>
</dbReference>
<dbReference type="GO" id="GO:0046872">
    <property type="term" value="F:metal ion binding"/>
    <property type="evidence" value="ECO:0007669"/>
    <property type="project" value="UniProtKB-KW"/>
</dbReference>
<evidence type="ECO:0000259" key="6">
    <source>
        <dbReference type="PROSITE" id="PS51296"/>
    </source>
</evidence>
<evidence type="ECO:0000256" key="3">
    <source>
        <dbReference type="ARBA" id="ARBA00023004"/>
    </source>
</evidence>
<dbReference type="Gene3D" id="3.30.9.10">
    <property type="entry name" value="D-Amino Acid Oxidase, subunit A, domain 2"/>
    <property type="match status" value="1"/>
</dbReference>
<dbReference type="GO" id="GO:0016705">
    <property type="term" value="F:oxidoreductase activity, acting on paired donors, with incorporation or reduction of molecular oxygen"/>
    <property type="evidence" value="ECO:0007669"/>
    <property type="project" value="UniProtKB-ARBA"/>
</dbReference>
<accession>A0A9J6R9H1</accession>
<dbReference type="InterPro" id="IPR036188">
    <property type="entry name" value="FAD/NAD-bd_sf"/>
</dbReference>
<evidence type="ECO:0000256" key="2">
    <source>
        <dbReference type="ARBA" id="ARBA00022723"/>
    </source>
</evidence>
<feature type="domain" description="Rieske" evidence="6">
    <location>
        <begin position="425"/>
        <end position="509"/>
    </location>
</feature>
<dbReference type="AlphaFoldDB" id="A0A9J6R9H1"/>
<keyword evidence="8" id="KW-1185">Reference proteome</keyword>
<dbReference type="Pfam" id="PF01266">
    <property type="entry name" value="DAO"/>
    <property type="match status" value="1"/>
</dbReference>
<dbReference type="InterPro" id="IPR006076">
    <property type="entry name" value="FAD-dep_OxRdtase"/>
</dbReference>
<dbReference type="InterPro" id="IPR017941">
    <property type="entry name" value="Rieske_2Fe-2S"/>
</dbReference>
<sequence length="509" mass="58004">MANKSYQVPKDTSSYWKNNTSLPSFASLKDNIKTDILIVGAGITGITTAYLLRNQGFNVTLIESDTILSGTTEYTTGKITAQHGLIYDELIQHFGVEKAKQYYQAANDAKQWIHDTIIKEQLDCDFTTQDAYLYTNDEKEIKNLDKEYEAYQQLKIDGELVTEMPLGIPIRKALVMKNQAQFHPLAFLKHLVTSIHEDDINIYEHTTAVDIDYQESITVTTKDNHKIACKQLVMASHYPFHDKSGMYFSRMYEERSYLIAVKTNTKFPGGMYVNVEQPSRTVRATADNGEEIWLVGGERHKTGQEKEAINHHEQLELFADQNFGITSYHHRWSAQDLTTVDKLPYIGPVTKNKPRAMIATGYRKWGMTSGTQAAIIISDLLLEKENPYATLFTPSRFDFDPDVKNFFQMNTNVAKHMIKGKLGNWKENHDKLEKNQATILREQGKRVGVYRDDQGNLGKLDTTCPHMKCEVNWNSTEKSWDCPCHGSRFSIDGKVLEGPAKTNLTKIVD</sequence>
<gene>
    <name evidence="7" type="ORF">OWO01_01695</name>
</gene>
<dbReference type="PRINTS" id="PR00162">
    <property type="entry name" value="RIESKE"/>
</dbReference>
<dbReference type="GO" id="GO:0004497">
    <property type="term" value="F:monooxygenase activity"/>
    <property type="evidence" value="ECO:0007669"/>
    <property type="project" value="UniProtKB-ARBA"/>
</dbReference>
<dbReference type="InterPro" id="IPR036922">
    <property type="entry name" value="Rieske_2Fe-2S_sf"/>
</dbReference>
<keyword evidence="3" id="KW-0408">Iron</keyword>
<dbReference type="Proteomes" id="UP001084197">
    <property type="component" value="Unassembled WGS sequence"/>
</dbReference>
<dbReference type="RefSeq" id="WP_268778692.1">
    <property type="nucleotide sequence ID" value="NZ_JAPRAT010000002.1"/>
</dbReference>
<comment type="caution">
    <text evidence="7">The sequence shown here is derived from an EMBL/GenBank/DDBJ whole genome shotgun (WGS) entry which is preliminary data.</text>
</comment>
<dbReference type="FunFam" id="2.102.10.10:FF:000014">
    <property type="entry name" value="Oxidoreductase, FAD dependent"/>
    <property type="match status" value="1"/>
</dbReference>
<evidence type="ECO:0000256" key="1">
    <source>
        <dbReference type="ARBA" id="ARBA00022714"/>
    </source>
</evidence>
<evidence type="ECO:0000313" key="7">
    <source>
        <dbReference type="EMBL" id="MCZ0701924.1"/>
    </source>
</evidence>
<dbReference type="GO" id="GO:0005737">
    <property type="term" value="C:cytoplasm"/>
    <property type="evidence" value="ECO:0007669"/>
    <property type="project" value="TreeGrafter"/>
</dbReference>
<keyword evidence="5" id="KW-1015">Disulfide bond</keyword>
<dbReference type="Gene3D" id="3.50.50.60">
    <property type="entry name" value="FAD/NAD(P)-binding domain"/>
    <property type="match status" value="1"/>
</dbReference>
<evidence type="ECO:0000256" key="4">
    <source>
        <dbReference type="ARBA" id="ARBA00023014"/>
    </source>
</evidence>
<keyword evidence="1" id="KW-0001">2Fe-2S</keyword>
<dbReference type="EMBL" id="JAPRAT010000002">
    <property type="protein sequence ID" value="MCZ0701924.1"/>
    <property type="molecule type" value="Genomic_DNA"/>
</dbReference>
<dbReference type="SUPFAM" id="SSF50022">
    <property type="entry name" value="ISP domain"/>
    <property type="match status" value="1"/>
</dbReference>
<evidence type="ECO:0000256" key="5">
    <source>
        <dbReference type="ARBA" id="ARBA00023157"/>
    </source>
</evidence>
<dbReference type="Pfam" id="PF00355">
    <property type="entry name" value="Rieske"/>
    <property type="match status" value="1"/>
</dbReference>
<protein>
    <submittedName>
        <fullName evidence="7">FAD-dependent oxidoreductase</fullName>
    </submittedName>
</protein>
<dbReference type="InterPro" id="IPR005805">
    <property type="entry name" value="Rieske_Fe-S_prot_C"/>
</dbReference>
<organism evidence="7 8">
    <name type="scientific">Natronobacillus azotifigens</name>
    <dbReference type="NCBI Taxonomy" id="472978"/>
    <lineage>
        <taxon>Bacteria</taxon>
        <taxon>Bacillati</taxon>
        <taxon>Bacillota</taxon>
        <taxon>Bacilli</taxon>
        <taxon>Bacillales</taxon>
        <taxon>Bacillaceae</taxon>
        <taxon>Natronobacillus</taxon>
    </lineage>
</organism>
<keyword evidence="2" id="KW-0479">Metal-binding</keyword>
<reference evidence="7" key="1">
    <citation type="submission" date="2022-11" db="EMBL/GenBank/DDBJ databases">
        <title>WGS of Natronobacillus azotifigens 24KS-1, an anaerobic diazotrophic haloalkaliphile from soda-rich habitats.</title>
        <authorList>
            <person name="Sorokin D.Y."/>
            <person name="Merkel A.Y."/>
        </authorList>
    </citation>
    <scope>NUCLEOTIDE SEQUENCE</scope>
    <source>
        <strain evidence="7">24KS-1</strain>
    </source>
</reference>
<evidence type="ECO:0000313" key="8">
    <source>
        <dbReference type="Proteomes" id="UP001084197"/>
    </source>
</evidence>
<dbReference type="PANTHER" id="PTHR13847:SF274">
    <property type="entry name" value="RIESKE 2FE-2S IRON-SULFUR PROTEIN YHFW-RELATED"/>
    <property type="match status" value="1"/>
</dbReference>